<dbReference type="InterPro" id="IPR004968">
    <property type="entry name" value="DNA_primase/NTPase_C"/>
</dbReference>
<dbReference type="PROSITE" id="PS51206">
    <property type="entry name" value="SF3_HELICASE_1"/>
    <property type="match status" value="1"/>
</dbReference>
<dbReference type="InterPro" id="IPR014818">
    <property type="entry name" value="Phage/plasmid_primase_P4_C"/>
</dbReference>
<dbReference type="Proteomes" id="UP000005710">
    <property type="component" value="Unassembled WGS sequence"/>
</dbReference>
<dbReference type="SUPFAM" id="SSF52540">
    <property type="entry name" value="P-loop containing nucleoside triphosphate hydrolases"/>
    <property type="match status" value="1"/>
</dbReference>
<evidence type="ECO:0000256" key="5">
    <source>
        <dbReference type="SAM" id="MobiDB-lite"/>
    </source>
</evidence>
<dbReference type="SUPFAM" id="SSF56747">
    <property type="entry name" value="Prim-pol domain"/>
    <property type="match status" value="1"/>
</dbReference>
<dbReference type="HOGENOM" id="CLU_018483_1_2_9"/>
<dbReference type="InterPro" id="IPR045455">
    <property type="entry name" value="NrS-1_pol-like_helicase"/>
</dbReference>
<dbReference type="GO" id="GO:0005524">
    <property type="term" value="F:ATP binding"/>
    <property type="evidence" value="ECO:0007669"/>
    <property type="project" value="UniProtKB-KW"/>
</dbReference>
<dbReference type="eggNOG" id="COG3378">
    <property type="taxonomic scope" value="Bacteria"/>
</dbReference>
<dbReference type="SMART" id="SM00885">
    <property type="entry name" value="D5_N"/>
    <property type="match status" value="1"/>
</dbReference>
<accession>K6P085</accession>
<evidence type="ECO:0000256" key="3">
    <source>
        <dbReference type="ARBA" id="ARBA00022806"/>
    </source>
</evidence>
<evidence type="ECO:0000256" key="4">
    <source>
        <dbReference type="ARBA" id="ARBA00022840"/>
    </source>
</evidence>
<dbReference type="RefSeq" id="WP_006904504.1">
    <property type="nucleotide sequence ID" value="NZ_JH976535.1"/>
</dbReference>
<organism evidence="7 8">
    <name type="scientific">Thermaerobacter subterraneus DSM 13965</name>
    <dbReference type="NCBI Taxonomy" id="867903"/>
    <lineage>
        <taxon>Bacteria</taxon>
        <taxon>Bacillati</taxon>
        <taxon>Bacillota</taxon>
        <taxon>Clostridia</taxon>
        <taxon>Eubacteriales</taxon>
        <taxon>Clostridiales Family XVII. Incertae Sedis</taxon>
        <taxon>Thermaerobacter</taxon>
    </lineage>
</organism>
<dbReference type="InterPro" id="IPR014015">
    <property type="entry name" value="Helicase_SF3_DNA-vir"/>
</dbReference>
<dbReference type="SMART" id="SM00943">
    <property type="entry name" value="Prim-Pol"/>
    <property type="match status" value="1"/>
</dbReference>
<dbReference type="InterPro" id="IPR006500">
    <property type="entry name" value="Helicase_put_C_phage/plasmid"/>
</dbReference>
<dbReference type="GO" id="GO:0016787">
    <property type="term" value="F:hydrolase activity"/>
    <property type="evidence" value="ECO:0007669"/>
    <property type="project" value="UniProtKB-KW"/>
</dbReference>
<dbReference type="Pfam" id="PF19263">
    <property type="entry name" value="DUF5906"/>
    <property type="match status" value="1"/>
</dbReference>
<dbReference type="CDD" id="cd04859">
    <property type="entry name" value="Prim_Pol"/>
    <property type="match status" value="1"/>
</dbReference>
<feature type="compositionally biased region" description="Low complexity" evidence="5">
    <location>
        <begin position="796"/>
        <end position="805"/>
    </location>
</feature>
<dbReference type="Pfam" id="PF03288">
    <property type="entry name" value="Pox_D5"/>
    <property type="match status" value="1"/>
</dbReference>
<keyword evidence="1" id="KW-0547">Nucleotide-binding</keyword>
<feature type="domain" description="SF3 helicase" evidence="6">
    <location>
        <begin position="477"/>
        <end position="636"/>
    </location>
</feature>
<dbReference type="STRING" id="867903.ThesuDRAFT_02222"/>
<feature type="region of interest" description="Disordered" evidence="5">
    <location>
        <begin position="763"/>
        <end position="849"/>
    </location>
</feature>
<evidence type="ECO:0000313" key="8">
    <source>
        <dbReference type="Proteomes" id="UP000005710"/>
    </source>
</evidence>
<dbReference type="PANTHER" id="PTHR35372">
    <property type="entry name" value="ATP BINDING PROTEIN-RELATED"/>
    <property type="match status" value="1"/>
</dbReference>
<comment type="caution">
    <text evidence="7">The sequence shown here is derived from an EMBL/GenBank/DDBJ whole genome shotgun (WGS) entry which is preliminary data.</text>
</comment>
<dbReference type="AlphaFoldDB" id="K6P085"/>
<dbReference type="InterPro" id="IPR027417">
    <property type="entry name" value="P-loop_NTPase"/>
</dbReference>
<keyword evidence="4" id="KW-0067">ATP-binding</keyword>
<dbReference type="InterPro" id="IPR015330">
    <property type="entry name" value="DNA_primase/pol_bifunc_N"/>
</dbReference>
<keyword evidence="8" id="KW-1185">Reference proteome</keyword>
<dbReference type="eggNOG" id="COG5519">
    <property type="taxonomic scope" value="Bacteria"/>
</dbReference>
<gene>
    <name evidence="7" type="ORF">ThesuDRAFT_02222</name>
</gene>
<reference evidence="7" key="1">
    <citation type="submission" date="2010-10" db="EMBL/GenBank/DDBJ databases">
        <authorList>
            <consortium name="US DOE Joint Genome Institute (JGI-PGF)"/>
            <person name="Lucas S."/>
            <person name="Copeland A."/>
            <person name="Lapidus A."/>
            <person name="Bruce D."/>
            <person name="Goodwin L."/>
            <person name="Pitluck S."/>
            <person name="Kyrpides N."/>
            <person name="Mavromatis K."/>
            <person name="Detter J.C."/>
            <person name="Han C."/>
            <person name="Land M."/>
            <person name="Hauser L."/>
            <person name="Markowitz V."/>
            <person name="Cheng J.-F."/>
            <person name="Hugenholtz P."/>
            <person name="Woyke T."/>
            <person name="Wu D."/>
            <person name="Pukall R."/>
            <person name="Wahrenburg C."/>
            <person name="Brambilla E."/>
            <person name="Klenk H.-P."/>
            <person name="Eisen J.A."/>
        </authorList>
    </citation>
    <scope>NUCLEOTIDE SEQUENCE [LARGE SCALE GENOMIC DNA]</scope>
    <source>
        <strain evidence="7">DSM 13965</strain>
    </source>
</reference>
<dbReference type="OrthoDB" id="9763644at2"/>
<keyword evidence="2" id="KW-0378">Hydrolase</keyword>
<evidence type="ECO:0000256" key="1">
    <source>
        <dbReference type="ARBA" id="ARBA00022741"/>
    </source>
</evidence>
<protein>
    <submittedName>
        <fullName evidence="7">Phage/plasmid primase, P4 family</fullName>
    </submittedName>
</protein>
<dbReference type="NCBIfam" id="TIGR01613">
    <property type="entry name" value="primase_Cterm"/>
    <property type="match status" value="1"/>
</dbReference>
<evidence type="ECO:0000256" key="2">
    <source>
        <dbReference type="ARBA" id="ARBA00022801"/>
    </source>
</evidence>
<feature type="compositionally biased region" description="Acidic residues" evidence="5">
    <location>
        <begin position="830"/>
        <end position="849"/>
    </location>
</feature>
<reference evidence="7" key="2">
    <citation type="submission" date="2012-10" db="EMBL/GenBank/DDBJ databases">
        <title>Improved high-quality draft of Thermaerobacter subterraneus C21, DSM 13965.</title>
        <authorList>
            <consortium name="DOE Joint Genome Institute"/>
            <person name="Eisen J."/>
            <person name="Huntemann M."/>
            <person name="Wei C.-L."/>
            <person name="Han J."/>
            <person name="Detter J.C."/>
            <person name="Han C."/>
            <person name="Tapia R."/>
            <person name="Chen A."/>
            <person name="Kyrpides N."/>
            <person name="Mavromatis K."/>
            <person name="Markowitz V."/>
            <person name="Szeto E."/>
            <person name="Ivanova N."/>
            <person name="Mikhailova N."/>
            <person name="Ovchinnikova G."/>
            <person name="Pagani I."/>
            <person name="Pati A."/>
            <person name="Goodwin L."/>
            <person name="Nordberg H.P."/>
            <person name="Cantor M.N."/>
            <person name="Hua S.X."/>
            <person name="Woyke T."/>
            <person name="Eisen J."/>
            <person name="Klenk H.-P."/>
        </authorList>
    </citation>
    <scope>NUCLEOTIDE SEQUENCE [LARGE SCALE GENOMIC DNA]</scope>
    <source>
        <strain evidence="7">DSM 13965</strain>
    </source>
</reference>
<sequence>MTVVATNGTEAVRYLKRGWTIVPLCWPTDGGCGAGHPTCSADPRHIGKAPIKGSTLFRPGQEAEAERFWSEYPKANIGIRLEESGLIVVDIDDPDAVPPEDRQRFDLYEDYVSTGRGKHIYFRRNDLPIPKAAIDLRKERGWEIRLRGYVVAPPSRHRSGKEYRWSRGIEVVHPEVPDWIAEIIRAASEQKVQDVNIDWDHLPDVDISRIPLSIETRELIRFGAPKGARSEAIWRVIGDLIRAGCDDATVAAVLMNPEHLISEKIREKAPEQQHKYVEYQIAKMRSEFRSPASKGAEWTNMDQSVASAQPAMEHFTDLGNAKRLVRRHGKNLRYCPELEKWLVYDGRRWVVDKTGEVMRRAKETVQSMYQEAAQIADEDKRKKLVQWALNSESASKLKHMVELAQTEPGIPVKPSQLDRDPWLLNCLNGTIDLRSGELRPHRRDDLITKLVPVEYDPDAKAPLWEKFLHRIMNGNQRLIEFLQRAVGYTLTGDTSEQVLFLLYGTGANGKSTFLEVLRSLFGDYGQQAEFSTFLARDTERVRNDLARLVGKRFVSAAEAEEGRRWSEVVIKQLTGGDTITARFLYREYFEFRPAMKLWLAANHKPRVRGTDYAIWRRLRLIPFTVTIPEGERDRDLSSKLCQELQGILAWAVQGCLKWLDRGLDAPPEVMEATNQYREEQDVIAQFIEAACVPHPNTRVNATDLYKAYLKWCEDVGERPVSLTEFGERLNEKGFPTKKIQGLKYRLGIGLLANAEKAQAQKLVDNDGGGEGGDSGDTSSKNSPIKRVEPKFSDKGPQLSPLSPQPLGEPMRNLPRSEFYQLQSAGARQDTEDEDDDRIEWDDYEGAETA</sequence>
<dbReference type="Pfam" id="PF08706">
    <property type="entry name" value="D5_N"/>
    <property type="match status" value="1"/>
</dbReference>
<proteinExistence type="predicted"/>
<dbReference type="InterPro" id="IPR051620">
    <property type="entry name" value="ORF904-like_C"/>
</dbReference>
<evidence type="ECO:0000313" key="7">
    <source>
        <dbReference type="EMBL" id="EKP94485.1"/>
    </source>
</evidence>
<name>K6P085_9FIRM</name>
<dbReference type="EMBL" id="AENY02000003">
    <property type="protein sequence ID" value="EKP94485.1"/>
    <property type="molecule type" value="Genomic_DNA"/>
</dbReference>
<dbReference type="GO" id="GO:0004386">
    <property type="term" value="F:helicase activity"/>
    <property type="evidence" value="ECO:0007669"/>
    <property type="project" value="UniProtKB-KW"/>
</dbReference>
<dbReference type="Gene3D" id="3.40.50.300">
    <property type="entry name" value="P-loop containing nucleotide triphosphate hydrolases"/>
    <property type="match status" value="1"/>
</dbReference>
<keyword evidence="3" id="KW-0347">Helicase</keyword>
<evidence type="ECO:0000259" key="6">
    <source>
        <dbReference type="PROSITE" id="PS51206"/>
    </source>
</evidence>
<dbReference type="Pfam" id="PF09250">
    <property type="entry name" value="Prim-Pol"/>
    <property type="match status" value="1"/>
</dbReference>
<dbReference type="PANTHER" id="PTHR35372:SF2">
    <property type="entry name" value="SF3 HELICASE DOMAIN-CONTAINING PROTEIN"/>
    <property type="match status" value="1"/>
</dbReference>